<gene>
    <name evidence="3" type="ORF">BJP34_01535</name>
</gene>
<organism evidence="3 4">
    <name type="scientific">Moorena producens PAL-8-15-08-1</name>
    <dbReference type="NCBI Taxonomy" id="1458985"/>
    <lineage>
        <taxon>Bacteria</taxon>
        <taxon>Bacillati</taxon>
        <taxon>Cyanobacteriota</taxon>
        <taxon>Cyanophyceae</taxon>
        <taxon>Coleofasciculales</taxon>
        <taxon>Coleofasciculaceae</taxon>
        <taxon>Moorena</taxon>
    </lineage>
</organism>
<name>A0A1D8TKX5_9CYAN</name>
<dbReference type="KEGG" id="mpro:BJP34_01535"/>
<keyword evidence="1" id="KW-0175">Coiled coil</keyword>
<feature type="transmembrane region" description="Helical" evidence="2">
    <location>
        <begin position="6"/>
        <end position="30"/>
    </location>
</feature>
<feature type="coiled-coil region" evidence="1">
    <location>
        <begin position="459"/>
        <end position="486"/>
    </location>
</feature>
<proteinExistence type="predicted"/>
<keyword evidence="2" id="KW-0812">Transmembrane</keyword>
<feature type="transmembrane region" description="Helical" evidence="2">
    <location>
        <begin position="107"/>
        <end position="127"/>
    </location>
</feature>
<evidence type="ECO:0000313" key="3">
    <source>
        <dbReference type="EMBL" id="AOW98297.1"/>
    </source>
</evidence>
<dbReference type="OrthoDB" id="418869at2"/>
<dbReference type="STRING" id="1458985.BJP34_01535"/>
<keyword evidence="2" id="KW-0472">Membrane</keyword>
<keyword evidence="2" id="KW-1133">Transmembrane helix</keyword>
<dbReference type="EMBL" id="CP017599">
    <property type="protein sequence ID" value="AOW98297.1"/>
    <property type="molecule type" value="Genomic_DNA"/>
</dbReference>
<protein>
    <recommendedName>
        <fullName evidence="5">MotA/TolQ/ExbB proton channel domain-containing protein</fullName>
    </recommendedName>
</protein>
<evidence type="ECO:0000256" key="2">
    <source>
        <dbReference type="SAM" id="Phobius"/>
    </source>
</evidence>
<evidence type="ECO:0000256" key="1">
    <source>
        <dbReference type="SAM" id="Coils"/>
    </source>
</evidence>
<reference evidence="4" key="1">
    <citation type="submission" date="2016-10" db="EMBL/GenBank/DDBJ databases">
        <title>Comparative genomics uncovers the prolific and rare metabolic potential of the cyanobacterial genus Moorea.</title>
        <authorList>
            <person name="Leao T."/>
            <person name="Castelao G."/>
            <person name="Korobeynikov A."/>
            <person name="Monroe E.A."/>
            <person name="Podell S."/>
            <person name="Glukhov E."/>
            <person name="Allen E."/>
            <person name="Gerwick W.H."/>
            <person name="Gerwick L."/>
        </authorList>
    </citation>
    <scope>NUCLEOTIDE SEQUENCE [LARGE SCALE GENOMIC DNA]</scope>
    <source>
        <strain evidence="4">PAL-8-15-08-1</strain>
    </source>
</reference>
<dbReference type="AlphaFoldDB" id="A0A1D8TKX5"/>
<dbReference type="Proteomes" id="UP000177870">
    <property type="component" value="Chromosome"/>
</dbReference>
<dbReference type="RefSeq" id="WP_070390808.1">
    <property type="nucleotide sequence ID" value="NZ_CP017599.1"/>
</dbReference>
<feature type="transmembrane region" description="Helical" evidence="2">
    <location>
        <begin position="155"/>
        <end position="177"/>
    </location>
</feature>
<sequence>MLPIPDYLIALTVVLVVIPSVFVILLRFALHTHLLSLGKRVRRLIHGQPRGKKPRIVEELERRFSDASRHLEQVNTGALIDQAYSHEKVVGISCDQIDYIGRIMPSLLLSFGLLGTFIGITINLLALSKTISQSDATDINTLVNQLQQPLEGMGIAFTTSLTAIFFSAVLTVINVAFNTGLAKNNLISYLEDYLDNIYQPSLAGQTRLDVLVQGMSNIFESFLARFGQTVREAVESSLREKVQEIADANTQVLKLAESSYNRFFQAASTIARSAEEFQLAAAQFTQVAQTFEHSQFPQKLSKATVDLTRTQSSFSESASMLSQSVQGMGVAMAELQRHGVKLVKLAEEISALRQSSLDVVKQHHHSQQALGKIIPQLQQGAQGFQSAIARLDQLEQRIASRSDSLSDVHAELAKLVSNVKSYTEGVSLGIQALGDRLDQSITQQANTDQHNYEIMRHNLEKVVNHLNNTNQEIAKISQKLTESNQIDGSTRITQDMTVGELVRRLSSER</sequence>
<evidence type="ECO:0008006" key="5">
    <source>
        <dbReference type="Google" id="ProtNLM"/>
    </source>
</evidence>
<evidence type="ECO:0000313" key="4">
    <source>
        <dbReference type="Proteomes" id="UP000177870"/>
    </source>
</evidence>
<accession>A0A1D8TKX5</accession>